<dbReference type="RefSeq" id="WP_058314633.1">
    <property type="nucleotide sequence ID" value="NZ_CYUE01000013.1"/>
</dbReference>
<dbReference type="Proteomes" id="UP000051184">
    <property type="component" value="Unassembled WGS sequence"/>
</dbReference>
<accession>A0A0P1IQ91</accession>
<feature type="domain" description="CobE/GbiG C-terminal" evidence="1">
    <location>
        <begin position="2"/>
        <end position="115"/>
    </location>
</feature>
<dbReference type="Gene3D" id="3.30.420.180">
    <property type="entry name" value="CobE/GbiG C-terminal domain"/>
    <property type="match status" value="1"/>
</dbReference>
<evidence type="ECO:0000259" key="1">
    <source>
        <dbReference type="Pfam" id="PF01890"/>
    </source>
</evidence>
<evidence type="ECO:0000313" key="2">
    <source>
        <dbReference type="EMBL" id="CUK25668.1"/>
    </source>
</evidence>
<proteinExistence type="predicted"/>
<protein>
    <submittedName>
        <fullName evidence="2">Cobalamin biosynthesis protein CbiG</fullName>
    </submittedName>
</protein>
<dbReference type="SUPFAM" id="SSF159664">
    <property type="entry name" value="CobE/GbiG C-terminal domain-like"/>
    <property type="match status" value="1"/>
</dbReference>
<dbReference type="OrthoDB" id="7475241at2"/>
<dbReference type="InterPro" id="IPR036518">
    <property type="entry name" value="CobE/GbiG_C_sf"/>
</dbReference>
<dbReference type="AlphaFoldDB" id="A0A0P1IQ91"/>
<sequence length="120" mass="12405">MIIAGFGFRAEATLDSLRDAYERLGGGADALAVPNDKAGALCIKQLAAETSLQLIRVSAEALQNTETETQAERVIEARGTGSVAEACALAAAGTDARLIAARHISTDRMATCALAEGNDQ</sequence>
<name>A0A0P1IQ91_9RHOB</name>
<evidence type="ECO:0000313" key="3">
    <source>
        <dbReference type="Proteomes" id="UP000051184"/>
    </source>
</evidence>
<dbReference type="Pfam" id="PF01890">
    <property type="entry name" value="CbiG_C"/>
    <property type="match status" value="1"/>
</dbReference>
<dbReference type="STRING" id="1715691.TA5113_01731"/>
<reference evidence="3" key="1">
    <citation type="submission" date="2015-09" db="EMBL/GenBank/DDBJ databases">
        <authorList>
            <person name="Rodrigo-Torres Lidia"/>
            <person name="Arahal R.David."/>
        </authorList>
    </citation>
    <scope>NUCLEOTIDE SEQUENCE [LARGE SCALE GENOMIC DNA]</scope>
    <source>
        <strain evidence="3">CECT 5114</strain>
    </source>
</reference>
<gene>
    <name evidence="2" type="ORF">TA5114_01470</name>
</gene>
<dbReference type="GO" id="GO:0009236">
    <property type="term" value="P:cobalamin biosynthetic process"/>
    <property type="evidence" value="ECO:0007669"/>
    <property type="project" value="InterPro"/>
</dbReference>
<keyword evidence="3" id="KW-1185">Reference proteome</keyword>
<dbReference type="EMBL" id="CYUE01000013">
    <property type="protein sequence ID" value="CUK25668.1"/>
    <property type="molecule type" value="Genomic_DNA"/>
</dbReference>
<organism evidence="2 3">
    <name type="scientific">Cognatishimia activa</name>
    <dbReference type="NCBI Taxonomy" id="1715691"/>
    <lineage>
        <taxon>Bacteria</taxon>
        <taxon>Pseudomonadati</taxon>
        <taxon>Pseudomonadota</taxon>
        <taxon>Alphaproteobacteria</taxon>
        <taxon>Rhodobacterales</taxon>
        <taxon>Paracoccaceae</taxon>
        <taxon>Cognatishimia</taxon>
    </lineage>
</organism>
<dbReference type="InterPro" id="IPR002750">
    <property type="entry name" value="CobE/GbiG_C"/>
</dbReference>